<evidence type="ECO:0000313" key="2">
    <source>
        <dbReference type="EMBL" id="KAK9280812.1"/>
    </source>
</evidence>
<feature type="compositionally biased region" description="Low complexity" evidence="1">
    <location>
        <begin position="1"/>
        <end position="28"/>
    </location>
</feature>
<accession>A0AAP0RM76</accession>
<reference evidence="2 3" key="1">
    <citation type="journal article" date="2024" name="Plant J.">
        <title>Genome sequences and population genomics reveal climatic adaptation and genomic divergence between two closely related sweetgum species.</title>
        <authorList>
            <person name="Xu W.Q."/>
            <person name="Ren C.Q."/>
            <person name="Zhang X.Y."/>
            <person name="Comes H.P."/>
            <person name="Liu X.H."/>
            <person name="Li Y.G."/>
            <person name="Kettle C.J."/>
            <person name="Jalonen R."/>
            <person name="Gaisberger H."/>
            <person name="Ma Y.Z."/>
            <person name="Qiu Y.X."/>
        </authorList>
    </citation>
    <scope>NUCLEOTIDE SEQUENCE [LARGE SCALE GENOMIC DNA]</scope>
    <source>
        <strain evidence="2">Hangzhou</strain>
    </source>
</reference>
<gene>
    <name evidence="2" type="ORF">L1049_003701</name>
</gene>
<feature type="compositionally biased region" description="Basic and acidic residues" evidence="1">
    <location>
        <begin position="33"/>
        <end position="42"/>
    </location>
</feature>
<comment type="caution">
    <text evidence="2">The sequence shown here is derived from an EMBL/GenBank/DDBJ whole genome shotgun (WGS) entry which is preliminary data.</text>
</comment>
<dbReference type="EMBL" id="JBBPBK010000007">
    <property type="protein sequence ID" value="KAK9280812.1"/>
    <property type="molecule type" value="Genomic_DNA"/>
</dbReference>
<protein>
    <submittedName>
        <fullName evidence="2">Uncharacterized protein</fullName>
    </submittedName>
</protein>
<dbReference type="Proteomes" id="UP001415857">
    <property type="component" value="Unassembled WGS sequence"/>
</dbReference>
<feature type="region of interest" description="Disordered" evidence="1">
    <location>
        <begin position="1"/>
        <end position="42"/>
    </location>
</feature>
<sequence>MPNVSSPPCSSSSSSSSSSSAAASSSSPLMAENVDKPSAERGKEVFEIEYLDDNLLEELLESEEKNNKKK</sequence>
<proteinExistence type="predicted"/>
<organism evidence="2 3">
    <name type="scientific">Liquidambar formosana</name>
    <name type="common">Formosan gum</name>
    <dbReference type="NCBI Taxonomy" id="63359"/>
    <lineage>
        <taxon>Eukaryota</taxon>
        <taxon>Viridiplantae</taxon>
        <taxon>Streptophyta</taxon>
        <taxon>Embryophyta</taxon>
        <taxon>Tracheophyta</taxon>
        <taxon>Spermatophyta</taxon>
        <taxon>Magnoliopsida</taxon>
        <taxon>eudicotyledons</taxon>
        <taxon>Gunneridae</taxon>
        <taxon>Pentapetalae</taxon>
        <taxon>Saxifragales</taxon>
        <taxon>Altingiaceae</taxon>
        <taxon>Liquidambar</taxon>
    </lineage>
</organism>
<evidence type="ECO:0000313" key="3">
    <source>
        <dbReference type="Proteomes" id="UP001415857"/>
    </source>
</evidence>
<dbReference type="AlphaFoldDB" id="A0AAP0RM76"/>
<evidence type="ECO:0000256" key="1">
    <source>
        <dbReference type="SAM" id="MobiDB-lite"/>
    </source>
</evidence>
<keyword evidence="3" id="KW-1185">Reference proteome</keyword>
<name>A0AAP0RM76_LIQFO</name>